<feature type="compositionally biased region" description="Low complexity" evidence="1">
    <location>
        <begin position="16"/>
        <end position="25"/>
    </location>
</feature>
<dbReference type="RefSeq" id="WP_345388506.1">
    <property type="nucleotide sequence ID" value="NZ_BAABHG010000003.1"/>
</dbReference>
<reference evidence="3" key="1">
    <citation type="journal article" date="2019" name="Int. J. Syst. Evol. Microbiol.">
        <title>The Global Catalogue of Microorganisms (GCM) 10K type strain sequencing project: providing services to taxonomists for standard genome sequencing and annotation.</title>
        <authorList>
            <consortium name="The Broad Institute Genomics Platform"/>
            <consortium name="The Broad Institute Genome Sequencing Center for Infectious Disease"/>
            <person name="Wu L."/>
            <person name="Ma J."/>
        </authorList>
    </citation>
    <scope>NUCLEOTIDE SEQUENCE [LARGE SCALE GENOMIC DNA]</scope>
    <source>
        <strain evidence="3">CGMCC 4.7643</strain>
    </source>
</reference>
<proteinExistence type="predicted"/>
<name>A0ABW5GDY4_9PSEU</name>
<evidence type="ECO:0000313" key="3">
    <source>
        <dbReference type="Proteomes" id="UP001597419"/>
    </source>
</evidence>
<evidence type="ECO:0000256" key="1">
    <source>
        <dbReference type="SAM" id="MobiDB-lite"/>
    </source>
</evidence>
<gene>
    <name evidence="2" type="ORF">ACFSYJ_01805</name>
</gene>
<dbReference type="Proteomes" id="UP001597419">
    <property type="component" value="Unassembled WGS sequence"/>
</dbReference>
<evidence type="ECO:0000313" key="2">
    <source>
        <dbReference type="EMBL" id="MFD2457309.1"/>
    </source>
</evidence>
<accession>A0ABW5GDY4</accession>
<protein>
    <submittedName>
        <fullName evidence="2">Uncharacterized protein</fullName>
    </submittedName>
</protein>
<keyword evidence="3" id="KW-1185">Reference proteome</keyword>
<sequence>MIEPMSLLDGHHRARAGAGAPRSGRLVALRADRRTGRWFS</sequence>
<dbReference type="EMBL" id="JBHUKU010000002">
    <property type="protein sequence ID" value="MFD2457309.1"/>
    <property type="molecule type" value="Genomic_DNA"/>
</dbReference>
<feature type="region of interest" description="Disordered" evidence="1">
    <location>
        <begin position="1"/>
        <end position="25"/>
    </location>
</feature>
<comment type="caution">
    <text evidence="2">The sequence shown here is derived from an EMBL/GenBank/DDBJ whole genome shotgun (WGS) entry which is preliminary data.</text>
</comment>
<organism evidence="2 3">
    <name type="scientific">Amycolatopsis samaneae</name>
    <dbReference type="NCBI Taxonomy" id="664691"/>
    <lineage>
        <taxon>Bacteria</taxon>
        <taxon>Bacillati</taxon>
        <taxon>Actinomycetota</taxon>
        <taxon>Actinomycetes</taxon>
        <taxon>Pseudonocardiales</taxon>
        <taxon>Pseudonocardiaceae</taxon>
        <taxon>Amycolatopsis</taxon>
    </lineage>
</organism>